<dbReference type="EMBL" id="FN554970">
    <property type="protein sequence ID" value="CBH12991.1"/>
    <property type="molecule type" value="Genomic_DNA"/>
</dbReference>
<feature type="transmembrane region" description="Helical" evidence="1">
    <location>
        <begin position="6"/>
        <end position="23"/>
    </location>
</feature>
<dbReference type="GeneID" id="23863180"/>
<gene>
    <name evidence="2" type="ORF">TbgDal_VII8440</name>
</gene>
<dbReference type="RefSeq" id="XP_011775269.1">
    <property type="nucleotide sequence ID" value="XM_011776967.1"/>
</dbReference>
<protein>
    <submittedName>
        <fullName evidence="2">Uncharacterized protein</fullName>
    </submittedName>
</protein>
<keyword evidence="1" id="KW-0472">Membrane</keyword>
<keyword evidence="1" id="KW-0812">Transmembrane</keyword>
<feature type="transmembrane region" description="Helical" evidence="1">
    <location>
        <begin position="52"/>
        <end position="69"/>
    </location>
</feature>
<sequence>MINISFFFFLLSFITFFRLLVRVREVKKEGIAMNIMITIIMKGGRARTVKNVLVNPFLMIISFLPAISFLPFVPFAGILILPFMLINIYLNIFEWHQCHSFFFVYTQLHLF</sequence>
<dbReference type="KEGG" id="tbg:TbgDal_VII8440"/>
<evidence type="ECO:0000313" key="3">
    <source>
        <dbReference type="Proteomes" id="UP000002316"/>
    </source>
</evidence>
<reference evidence="3" key="1">
    <citation type="journal article" date="2010" name="PLoS Negl. Trop. Dis.">
        <title>The genome sequence of Trypanosoma brucei gambiense, causative agent of chronic human african trypanosomiasis.</title>
        <authorList>
            <person name="Jackson A.P."/>
            <person name="Sanders M."/>
            <person name="Berry A."/>
            <person name="McQuillan J."/>
            <person name="Aslett M.A."/>
            <person name="Quail M.A."/>
            <person name="Chukualim B."/>
            <person name="Capewell P."/>
            <person name="MacLeod A."/>
            <person name="Melville S.E."/>
            <person name="Gibson W."/>
            <person name="Barry J.D."/>
            <person name="Berriman M."/>
            <person name="Hertz-Fowler C."/>
        </authorList>
    </citation>
    <scope>NUCLEOTIDE SEQUENCE [LARGE SCALE GENOMIC DNA]</scope>
    <source>
        <strain evidence="3">MHOM/CI/86/DAL972</strain>
    </source>
</reference>
<dbReference type="Proteomes" id="UP000002316">
    <property type="component" value="Chromosome 7"/>
</dbReference>
<organism evidence="2 3">
    <name type="scientific">Trypanosoma brucei gambiense (strain MHOM/CI/86/DAL972)</name>
    <dbReference type="NCBI Taxonomy" id="679716"/>
    <lineage>
        <taxon>Eukaryota</taxon>
        <taxon>Discoba</taxon>
        <taxon>Euglenozoa</taxon>
        <taxon>Kinetoplastea</taxon>
        <taxon>Metakinetoplastina</taxon>
        <taxon>Trypanosomatida</taxon>
        <taxon>Trypanosomatidae</taxon>
        <taxon>Trypanosoma</taxon>
    </lineage>
</organism>
<dbReference type="AlphaFoldDB" id="C9ZUA4"/>
<evidence type="ECO:0000256" key="1">
    <source>
        <dbReference type="SAM" id="Phobius"/>
    </source>
</evidence>
<keyword evidence="1" id="KW-1133">Transmembrane helix</keyword>
<proteinExistence type="predicted"/>
<name>C9ZUA4_TRYB9</name>
<accession>C9ZUA4</accession>
<evidence type="ECO:0000313" key="2">
    <source>
        <dbReference type="EMBL" id="CBH12991.1"/>
    </source>
</evidence>
<feature type="transmembrane region" description="Helical" evidence="1">
    <location>
        <begin position="75"/>
        <end position="93"/>
    </location>
</feature>